<gene>
    <name evidence="1" type="ORF">METZ01_LOCUS224664</name>
</gene>
<protein>
    <submittedName>
        <fullName evidence="1">Uncharacterized protein</fullName>
    </submittedName>
</protein>
<sequence>MIKINSSNIPEELKSEHFMLWRLEQREGRLTKPPINPSSGFKGNVQDPKQWTDFANALRIHTGGR</sequence>
<feature type="non-terminal residue" evidence="1">
    <location>
        <position position="65"/>
    </location>
</feature>
<evidence type="ECO:0000313" key="1">
    <source>
        <dbReference type="EMBL" id="SVB71810.1"/>
    </source>
</evidence>
<dbReference type="EMBL" id="UINC01054288">
    <property type="protein sequence ID" value="SVB71810.1"/>
    <property type="molecule type" value="Genomic_DNA"/>
</dbReference>
<name>A0A382G980_9ZZZZ</name>
<accession>A0A382G980</accession>
<dbReference type="AlphaFoldDB" id="A0A382G980"/>
<reference evidence="1" key="1">
    <citation type="submission" date="2018-05" db="EMBL/GenBank/DDBJ databases">
        <authorList>
            <person name="Lanie J.A."/>
            <person name="Ng W.-L."/>
            <person name="Kazmierczak K.M."/>
            <person name="Andrzejewski T.M."/>
            <person name="Davidsen T.M."/>
            <person name="Wayne K.J."/>
            <person name="Tettelin H."/>
            <person name="Glass J.I."/>
            <person name="Rusch D."/>
            <person name="Podicherti R."/>
            <person name="Tsui H.-C.T."/>
            <person name="Winkler M.E."/>
        </authorList>
    </citation>
    <scope>NUCLEOTIDE SEQUENCE</scope>
</reference>
<organism evidence="1">
    <name type="scientific">marine metagenome</name>
    <dbReference type="NCBI Taxonomy" id="408172"/>
    <lineage>
        <taxon>unclassified sequences</taxon>
        <taxon>metagenomes</taxon>
        <taxon>ecological metagenomes</taxon>
    </lineage>
</organism>
<proteinExistence type="predicted"/>